<dbReference type="AlphaFoldDB" id="A0A841K8B3"/>
<sequence>MTMASDGRAGDGRNRRRDAAAGGGRAAPQLRKRESGRFMADDTNGTVVAPFPATRPAIPLPEHLTRCLKAMYDDILDEPVPDRFCQLLEALDRQQGAADAAD</sequence>
<accession>A0A841K8B3</accession>
<proteinExistence type="predicted"/>
<name>A0A841K8B3_9HYPH</name>
<feature type="domain" description="Anti-sigma factor NepR" evidence="2">
    <location>
        <begin position="65"/>
        <end position="94"/>
    </location>
</feature>
<protein>
    <recommendedName>
        <fullName evidence="2">Anti-sigma factor NepR domain-containing protein</fullName>
    </recommendedName>
</protein>
<feature type="compositionally biased region" description="Basic and acidic residues" evidence="1">
    <location>
        <begin position="31"/>
        <end position="40"/>
    </location>
</feature>
<evidence type="ECO:0000313" key="3">
    <source>
        <dbReference type="EMBL" id="MBB6167692.1"/>
    </source>
</evidence>
<evidence type="ECO:0000256" key="1">
    <source>
        <dbReference type="SAM" id="MobiDB-lite"/>
    </source>
</evidence>
<feature type="region of interest" description="Disordered" evidence="1">
    <location>
        <begin position="1"/>
        <end position="56"/>
    </location>
</feature>
<dbReference type="Pfam" id="PF18557">
    <property type="entry name" value="NepR"/>
    <property type="match status" value="1"/>
</dbReference>
<dbReference type="RefSeq" id="WP_244650000.1">
    <property type="nucleotide sequence ID" value="NZ_BMHX01000003.1"/>
</dbReference>
<dbReference type="InterPro" id="IPR041649">
    <property type="entry name" value="NepR"/>
</dbReference>
<evidence type="ECO:0000313" key="4">
    <source>
        <dbReference type="Proteomes" id="UP000588017"/>
    </source>
</evidence>
<reference evidence="3 4" key="1">
    <citation type="submission" date="2020-08" db="EMBL/GenBank/DDBJ databases">
        <title>Genomic Encyclopedia of Type Strains, Phase IV (KMG-IV): sequencing the most valuable type-strain genomes for metagenomic binning, comparative biology and taxonomic classification.</title>
        <authorList>
            <person name="Goeker M."/>
        </authorList>
    </citation>
    <scope>NUCLEOTIDE SEQUENCE [LARGE SCALE GENOMIC DNA]</scope>
    <source>
        <strain evidence="3 4">DSM 101465</strain>
    </source>
</reference>
<dbReference type="EMBL" id="JACHEH010000003">
    <property type="protein sequence ID" value="MBB6167692.1"/>
    <property type="molecule type" value="Genomic_DNA"/>
</dbReference>
<dbReference type="Proteomes" id="UP000588017">
    <property type="component" value="Unassembled WGS sequence"/>
</dbReference>
<evidence type="ECO:0000259" key="2">
    <source>
        <dbReference type="Pfam" id="PF18557"/>
    </source>
</evidence>
<organism evidence="3 4">
    <name type="scientific">Chelatococcus composti</name>
    <dbReference type="NCBI Taxonomy" id="1743235"/>
    <lineage>
        <taxon>Bacteria</taxon>
        <taxon>Pseudomonadati</taxon>
        <taxon>Pseudomonadota</taxon>
        <taxon>Alphaproteobacteria</taxon>
        <taxon>Hyphomicrobiales</taxon>
        <taxon>Chelatococcaceae</taxon>
        <taxon>Chelatococcus</taxon>
    </lineage>
</organism>
<feature type="compositionally biased region" description="Basic and acidic residues" evidence="1">
    <location>
        <begin position="8"/>
        <end position="19"/>
    </location>
</feature>
<gene>
    <name evidence="3" type="ORF">HNQ73_001315</name>
</gene>
<keyword evidence="4" id="KW-1185">Reference proteome</keyword>
<comment type="caution">
    <text evidence="3">The sequence shown here is derived from an EMBL/GenBank/DDBJ whole genome shotgun (WGS) entry which is preliminary data.</text>
</comment>